<dbReference type="Proteomes" id="UP000050331">
    <property type="component" value="Chromosome"/>
</dbReference>
<sequence>MDNTVTDTYDTGSTLAEGYEGYQKFKDARSTVTDTEETLSKTKNSLQQNSKTSKLQQGLNKASNLAKAAPVEKVLSKFSVPGAMLGSVASGTGTLDSVKSAVGDWDSSSGSERTASVAGIGENAGNFAMNAGTVALAAPVPGARVAGGIAIAGGAALWGVSKGVKFAANNFDKIKSAASKLGNTVKKTGSAIKDGAQKAWDSVTGLFS</sequence>
<dbReference type="STRING" id="1472767.AOX59_00400"/>
<dbReference type="KEGG" id="lao:AOX59_00400"/>
<evidence type="ECO:0000313" key="2">
    <source>
        <dbReference type="Proteomes" id="UP000050331"/>
    </source>
</evidence>
<dbReference type="AlphaFoldDB" id="A0A0U4EV27"/>
<reference evidence="1 2" key="1">
    <citation type="submission" date="2016-01" db="EMBL/GenBank/DDBJ databases">
        <title>Complete genome sequence of strain Lentibacillus amyloliquefaciens LAM0015T isolated from saline sediment.</title>
        <authorList>
            <person name="Wang J.-L."/>
            <person name="He M.-X."/>
        </authorList>
    </citation>
    <scope>NUCLEOTIDE SEQUENCE [LARGE SCALE GENOMIC DNA]</scope>
    <source>
        <strain evidence="1 2">LAM0015</strain>
    </source>
</reference>
<protein>
    <submittedName>
        <fullName evidence="1">Uncharacterized protein</fullName>
    </submittedName>
</protein>
<evidence type="ECO:0000313" key="1">
    <source>
        <dbReference type="EMBL" id="ALX47191.1"/>
    </source>
</evidence>
<name>A0A0U4EV27_9BACI</name>
<gene>
    <name evidence="1" type="ORF">AOX59_00400</name>
</gene>
<organism evidence="1 2">
    <name type="scientific">Lentibacillus amyloliquefaciens</name>
    <dbReference type="NCBI Taxonomy" id="1472767"/>
    <lineage>
        <taxon>Bacteria</taxon>
        <taxon>Bacillati</taxon>
        <taxon>Bacillota</taxon>
        <taxon>Bacilli</taxon>
        <taxon>Bacillales</taxon>
        <taxon>Bacillaceae</taxon>
        <taxon>Lentibacillus</taxon>
    </lineage>
</organism>
<accession>A0A0U4EV27</accession>
<dbReference type="EMBL" id="CP013862">
    <property type="protein sequence ID" value="ALX47191.1"/>
    <property type="molecule type" value="Genomic_DNA"/>
</dbReference>
<dbReference type="RefSeq" id="WP_068440212.1">
    <property type="nucleotide sequence ID" value="NZ_CP013862.1"/>
</dbReference>
<proteinExistence type="predicted"/>
<keyword evidence="2" id="KW-1185">Reference proteome</keyword>